<name>A0AAD9KBH3_9ANNE</name>
<dbReference type="FunFam" id="4.10.1110.10:FF:000001">
    <property type="entry name" value="Zinc finger AN1-type containing 6"/>
    <property type="match status" value="1"/>
</dbReference>
<dbReference type="InterPro" id="IPR035896">
    <property type="entry name" value="AN1-like_Znf"/>
</dbReference>
<gene>
    <name evidence="8" type="ORF">LSH36_28g03013</name>
</gene>
<dbReference type="Gene3D" id="4.10.1110.10">
    <property type="entry name" value="AN1-like Zinc finger"/>
    <property type="match status" value="1"/>
</dbReference>
<dbReference type="Pfam" id="PF01428">
    <property type="entry name" value="zf-AN1"/>
    <property type="match status" value="1"/>
</dbReference>
<feature type="domain" description="AN1-type" evidence="7">
    <location>
        <begin position="137"/>
        <end position="183"/>
    </location>
</feature>
<feature type="compositionally biased region" description="Polar residues" evidence="5">
    <location>
        <begin position="45"/>
        <end position="54"/>
    </location>
</feature>
<dbReference type="SUPFAM" id="SSF57716">
    <property type="entry name" value="Glucocorticoid receptor-like (DNA-binding domain)"/>
    <property type="match status" value="1"/>
</dbReference>
<accession>A0AAD9KBH3</accession>
<evidence type="ECO:0000259" key="6">
    <source>
        <dbReference type="PROSITE" id="PS51036"/>
    </source>
</evidence>
<proteinExistence type="predicted"/>
<dbReference type="EMBL" id="JAODUP010000028">
    <property type="protein sequence ID" value="KAK2167398.1"/>
    <property type="molecule type" value="Genomic_DNA"/>
</dbReference>
<feature type="compositionally biased region" description="Low complexity" evidence="5">
    <location>
        <begin position="64"/>
        <end position="77"/>
    </location>
</feature>
<protein>
    <submittedName>
        <fullName evidence="8">Uncharacterized protein</fullName>
    </submittedName>
</protein>
<feature type="compositionally biased region" description="Polar residues" evidence="5">
    <location>
        <begin position="78"/>
        <end position="100"/>
    </location>
</feature>
<dbReference type="SUPFAM" id="SSF118310">
    <property type="entry name" value="AN1-like Zinc finger"/>
    <property type="match status" value="1"/>
</dbReference>
<keyword evidence="9" id="KW-1185">Reference proteome</keyword>
<feature type="domain" description="A20-type" evidence="6">
    <location>
        <begin position="10"/>
        <end position="44"/>
    </location>
</feature>
<evidence type="ECO:0000256" key="4">
    <source>
        <dbReference type="PROSITE-ProRule" id="PRU00449"/>
    </source>
</evidence>
<evidence type="ECO:0000313" key="9">
    <source>
        <dbReference type="Proteomes" id="UP001208570"/>
    </source>
</evidence>
<comment type="caution">
    <text evidence="8">The sequence shown here is derived from an EMBL/GenBank/DDBJ whole genome shotgun (WGS) entry which is preliminary data.</text>
</comment>
<feature type="compositionally biased region" description="Low complexity" evidence="5">
    <location>
        <begin position="114"/>
        <end position="129"/>
    </location>
</feature>
<feature type="region of interest" description="Disordered" evidence="5">
    <location>
        <begin position="39"/>
        <end position="142"/>
    </location>
</feature>
<dbReference type="Gene3D" id="1.20.5.4770">
    <property type="match status" value="1"/>
</dbReference>
<dbReference type="InterPro" id="IPR050652">
    <property type="entry name" value="AN1_A20_ZnFinger"/>
</dbReference>
<dbReference type="Pfam" id="PF01754">
    <property type="entry name" value="zf-A20"/>
    <property type="match status" value="1"/>
</dbReference>
<keyword evidence="2 4" id="KW-0863">Zinc-finger</keyword>
<evidence type="ECO:0000313" key="8">
    <source>
        <dbReference type="EMBL" id="KAK2167398.1"/>
    </source>
</evidence>
<dbReference type="GO" id="GO:0003677">
    <property type="term" value="F:DNA binding"/>
    <property type="evidence" value="ECO:0007669"/>
    <property type="project" value="InterPro"/>
</dbReference>
<dbReference type="PROSITE" id="PS51036">
    <property type="entry name" value="ZF_A20"/>
    <property type="match status" value="1"/>
</dbReference>
<dbReference type="PANTHER" id="PTHR10634">
    <property type="entry name" value="AN1-TYPE ZINC FINGER PROTEIN"/>
    <property type="match status" value="1"/>
</dbReference>
<dbReference type="PROSITE" id="PS51039">
    <property type="entry name" value="ZF_AN1"/>
    <property type="match status" value="1"/>
</dbReference>
<dbReference type="SMART" id="SM00259">
    <property type="entry name" value="ZnF_A20"/>
    <property type="match status" value="1"/>
</dbReference>
<dbReference type="Proteomes" id="UP001208570">
    <property type="component" value="Unassembled WGS sequence"/>
</dbReference>
<evidence type="ECO:0000256" key="1">
    <source>
        <dbReference type="ARBA" id="ARBA00022723"/>
    </source>
</evidence>
<reference evidence="8" key="1">
    <citation type="journal article" date="2023" name="Mol. Biol. Evol.">
        <title>Third-Generation Sequencing Reveals the Adaptive Role of the Epigenome in Three Deep-Sea Polychaetes.</title>
        <authorList>
            <person name="Perez M."/>
            <person name="Aroh O."/>
            <person name="Sun Y."/>
            <person name="Lan Y."/>
            <person name="Juniper S.K."/>
            <person name="Young C.R."/>
            <person name="Angers B."/>
            <person name="Qian P.Y."/>
        </authorList>
    </citation>
    <scope>NUCLEOTIDE SEQUENCE</scope>
    <source>
        <strain evidence="8">P08H-3</strain>
    </source>
</reference>
<feature type="compositionally biased region" description="Basic and acidic residues" evidence="5">
    <location>
        <begin position="101"/>
        <end position="112"/>
    </location>
</feature>
<dbReference type="GO" id="GO:0008270">
    <property type="term" value="F:zinc ion binding"/>
    <property type="evidence" value="ECO:0007669"/>
    <property type="project" value="UniProtKB-KW"/>
</dbReference>
<dbReference type="AlphaFoldDB" id="A0AAD9KBH3"/>
<dbReference type="PANTHER" id="PTHR10634:SF149">
    <property type="entry name" value="AN1-TYPE DOMAIN-CONTAINING PROTEIN-RELATED"/>
    <property type="match status" value="1"/>
</dbReference>
<evidence type="ECO:0000259" key="7">
    <source>
        <dbReference type="PROSITE" id="PS51039"/>
    </source>
</evidence>
<sequence>MAQQGGNQNLPPSSLCRMGCGFYGNPMYDGMCSKCHKDALKRRQQTSSPTQMSGRVSPLATACSVASSEKSSADSVSQTLESSAASVETGSPTVTTTPAQDKTKVAAEKEQPETESTATLSSASSTNDDTPADQDRKPKKNRCHTCRKKVGLTGFACRCGGLFCGMHRYSDKHDCSFNYKELAQKEIRKSNPVVVAEKIQKI</sequence>
<organism evidence="8 9">
    <name type="scientific">Paralvinella palmiformis</name>
    <dbReference type="NCBI Taxonomy" id="53620"/>
    <lineage>
        <taxon>Eukaryota</taxon>
        <taxon>Metazoa</taxon>
        <taxon>Spiralia</taxon>
        <taxon>Lophotrochozoa</taxon>
        <taxon>Annelida</taxon>
        <taxon>Polychaeta</taxon>
        <taxon>Sedentaria</taxon>
        <taxon>Canalipalpata</taxon>
        <taxon>Terebellida</taxon>
        <taxon>Terebelliformia</taxon>
        <taxon>Alvinellidae</taxon>
        <taxon>Paralvinella</taxon>
    </lineage>
</organism>
<keyword evidence="3" id="KW-0862">Zinc</keyword>
<evidence type="ECO:0000256" key="5">
    <source>
        <dbReference type="SAM" id="MobiDB-lite"/>
    </source>
</evidence>
<keyword evidence="1" id="KW-0479">Metal-binding</keyword>
<dbReference type="InterPro" id="IPR002653">
    <property type="entry name" value="Znf_A20"/>
</dbReference>
<evidence type="ECO:0000256" key="3">
    <source>
        <dbReference type="ARBA" id="ARBA00022833"/>
    </source>
</evidence>
<dbReference type="SMART" id="SM00154">
    <property type="entry name" value="ZnF_AN1"/>
    <property type="match status" value="1"/>
</dbReference>
<dbReference type="InterPro" id="IPR000058">
    <property type="entry name" value="Znf_AN1"/>
</dbReference>
<evidence type="ECO:0000256" key="2">
    <source>
        <dbReference type="ARBA" id="ARBA00022771"/>
    </source>
</evidence>